<accession>A0A444VZ34</accession>
<dbReference type="InterPro" id="IPR025970">
    <property type="entry name" value="SusE"/>
</dbReference>
<organism evidence="3 4">
    <name type="scientific">Flavobacterium anhuiense</name>
    <dbReference type="NCBI Taxonomy" id="459526"/>
    <lineage>
        <taxon>Bacteria</taxon>
        <taxon>Pseudomonadati</taxon>
        <taxon>Bacteroidota</taxon>
        <taxon>Flavobacteriia</taxon>
        <taxon>Flavobacteriales</taxon>
        <taxon>Flavobacteriaceae</taxon>
        <taxon>Flavobacterium</taxon>
    </lineage>
</organism>
<evidence type="ECO:0000259" key="2">
    <source>
        <dbReference type="Pfam" id="PF14292"/>
    </source>
</evidence>
<dbReference type="Proteomes" id="UP000290433">
    <property type="component" value="Unassembled WGS sequence"/>
</dbReference>
<dbReference type="RefSeq" id="WP_026729738.1">
    <property type="nucleotide sequence ID" value="NZ_JUIV01000006.1"/>
</dbReference>
<evidence type="ECO:0000313" key="3">
    <source>
        <dbReference type="EMBL" id="RYJ38881.1"/>
    </source>
</evidence>
<gene>
    <name evidence="3" type="ORF">NU08_2106</name>
</gene>
<keyword evidence="1" id="KW-0732">Signal</keyword>
<dbReference type="CDD" id="cd12956">
    <property type="entry name" value="CBM_SusE-F_like"/>
    <property type="match status" value="1"/>
</dbReference>
<sequence>MKNIYKILAALIAILIVSCNADDVENRPVITEGIAPVLLTPQSNFNIVLENANATSLATTFVWNEAHYEGTETVINYTIEVAKAGTDFKNPTIASVTTATFKSFTVEELNAVALNAGLTSFVEGKLDVRIRSTVGAVNALPQTSNFYTITVTPYPAWPNWGIIGSATAATTGGDGWTADADLNYNSASKKYSITMDLAAGEIKFRLDDDWATNYGDNGSDGTLDAGGTNIPIVTTGNYTIVVDFTAKTYTVTKNY</sequence>
<dbReference type="OrthoDB" id="975117at2"/>
<reference evidence="3 4" key="1">
    <citation type="submission" date="2014-12" db="EMBL/GenBank/DDBJ databases">
        <title>Genome sequence of Flavobacterium anhuiense RCM74.</title>
        <authorList>
            <person name="Kim J.F."/>
            <person name="Song J.Y."/>
            <person name="Kwak M.-J."/>
            <person name="Lee S.-W."/>
        </authorList>
    </citation>
    <scope>NUCLEOTIDE SEQUENCE [LARGE SCALE GENOMIC DNA]</scope>
    <source>
        <strain evidence="3 4">RCM74</strain>
    </source>
</reference>
<dbReference type="AlphaFoldDB" id="A0A444VZ34"/>
<evidence type="ECO:0000313" key="4">
    <source>
        <dbReference type="Proteomes" id="UP000290433"/>
    </source>
</evidence>
<dbReference type="Gene3D" id="2.60.40.3620">
    <property type="match status" value="1"/>
</dbReference>
<protein>
    <submittedName>
        <fullName evidence="3">Putative lipoprotein</fullName>
    </submittedName>
</protein>
<comment type="caution">
    <text evidence="3">The sequence shown here is derived from an EMBL/GenBank/DDBJ whole genome shotgun (WGS) entry which is preliminary data.</text>
</comment>
<dbReference type="Pfam" id="PF14292">
    <property type="entry name" value="SusE"/>
    <property type="match status" value="1"/>
</dbReference>
<keyword evidence="3" id="KW-0449">Lipoprotein</keyword>
<feature type="signal peptide" evidence="1">
    <location>
        <begin position="1"/>
        <end position="21"/>
    </location>
</feature>
<proteinExistence type="predicted"/>
<dbReference type="PROSITE" id="PS51257">
    <property type="entry name" value="PROKAR_LIPOPROTEIN"/>
    <property type="match status" value="1"/>
</dbReference>
<name>A0A444VZ34_9FLAO</name>
<evidence type="ECO:0000256" key="1">
    <source>
        <dbReference type="SAM" id="SignalP"/>
    </source>
</evidence>
<feature type="chain" id="PRO_5019349439" evidence="1">
    <location>
        <begin position="22"/>
        <end position="255"/>
    </location>
</feature>
<dbReference type="EMBL" id="JUIV01000006">
    <property type="protein sequence ID" value="RYJ38881.1"/>
    <property type="molecule type" value="Genomic_DNA"/>
</dbReference>
<feature type="domain" description="SusE outer membrane protein" evidence="2">
    <location>
        <begin position="27"/>
        <end position="131"/>
    </location>
</feature>